<protein>
    <recommendedName>
        <fullName evidence="3">Enkurin domain-containing protein</fullName>
    </recommendedName>
</protein>
<evidence type="ECO:0000313" key="2">
    <source>
        <dbReference type="Proteomes" id="UP000000600"/>
    </source>
</evidence>
<dbReference type="InParanoid" id="A0DGY5"/>
<keyword evidence="2" id="KW-1185">Reference proteome</keyword>
<gene>
    <name evidence="1" type="ORF">GSPATT00002431001</name>
</gene>
<dbReference type="OMA" id="NDFEMMF"/>
<name>A0DGY5_PARTE</name>
<evidence type="ECO:0008006" key="3">
    <source>
        <dbReference type="Google" id="ProtNLM"/>
    </source>
</evidence>
<reference evidence="1 2" key="1">
    <citation type="journal article" date="2006" name="Nature">
        <title>Global trends of whole-genome duplications revealed by the ciliate Paramecium tetraurelia.</title>
        <authorList>
            <consortium name="Genoscope"/>
            <person name="Aury J.-M."/>
            <person name="Jaillon O."/>
            <person name="Duret L."/>
            <person name="Noel B."/>
            <person name="Jubin C."/>
            <person name="Porcel B.M."/>
            <person name="Segurens B."/>
            <person name="Daubin V."/>
            <person name="Anthouard V."/>
            <person name="Aiach N."/>
            <person name="Arnaiz O."/>
            <person name="Billaut A."/>
            <person name="Beisson J."/>
            <person name="Blanc I."/>
            <person name="Bouhouche K."/>
            <person name="Camara F."/>
            <person name="Duharcourt S."/>
            <person name="Guigo R."/>
            <person name="Gogendeau D."/>
            <person name="Katinka M."/>
            <person name="Keller A.-M."/>
            <person name="Kissmehl R."/>
            <person name="Klotz C."/>
            <person name="Koll F."/>
            <person name="Le Moue A."/>
            <person name="Lepere C."/>
            <person name="Malinsky S."/>
            <person name="Nowacki M."/>
            <person name="Nowak J.K."/>
            <person name="Plattner H."/>
            <person name="Poulain J."/>
            <person name="Ruiz F."/>
            <person name="Serrano V."/>
            <person name="Zagulski M."/>
            <person name="Dessen P."/>
            <person name="Betermier M."/>
            <person name="Weissenbach J."/>
            <person name="Scarpelli C."/>
            <person name="Schachter V."/>
            <person name="Sperling L."/>
            <person name="Meyer E."/>
            <person name="Cohen J."/>
            <person name="Wincker P."/>
        </authorList>
    </citation>
    <scope>NUCLEOTIDE SEQUENCE [LARGE SCALE GENOMIC DNA]</scope>
    <source>
        <strain evidence="1 2">Stock d4-2</strain>
    </source>
</reference>
<evidence type="ECO:0000313" key="1">
    <source>
        <dbReference type="EMBL" id="CAK82302.1"/>
    </source>
</evidence>
<dbReference type="RefSeq" id="XP_001449699.1">
    <property type="nucleotide sequence ID" value="XM_001449662.1"/>
</dbReference>
<sequence>MQKNVILNYLQNGSSFYPFGDEPSQNDMSFDPFIPFQKERDKTGKLIKNTDSNFVKIKKNTQQYYTDHSYSNIDLLNSNKLNTEIDQSKQIPLIEPIMQLPLIHKPQLQISTQAISTSKYTLNQNLIEIGLQLKKLKKKSSLQKVSLLSRKTKSLAFQIPSLGIYDPIPYSKHLPNIQIKSKKARQQIEEISPKILISIPPVQKSKKNDFEMMFAKQMASIKRQVDYEMQRNPNQLFKVEKFDIQQNLDLEEADQLKNRMKRYFQSVKDSFIKIKNLMNIKK</sequence>
<proteinExistence type="predicted"/>
<organism evidence="1 2">
    <name type="scientific">Paramecium tetraurelia</name>
    <dbReference type="NCBI Taxonomy" id="5888"/>
    <lineage>
        <taxon>Eukaryota</taxon>
        <taxon>Sar</taxon>
        <taxon>Alveolata</taxon>
        <taxon>Ciliophora</taxon>
        <taxon>Intramacronucleata</taxon>
        <taxon>Oligohymenophorea</taxon>
        <taxon>Peniculida</taxon>
        <taxon>Parameciidae</taxon>
        <taxon>Paramecium</taxon>
    </lineage>
</organism>
<dbReference type="EMBL" id="CT868429">
    <property type="protein sequence ID" value="CAK82302.1"/>
    <property type="molecule type" value="Genomic_DNA"/>
</dbReference>
<dbReference type="OrthoDB" id="307829at2759"/>
<dbReference type="HOGENOM" id="CLU_999116_0_0_1"/>
<dbReference type="KEGG" id="ptm:GSPATT00002431001"/>
<dbReference type="Proteomes" id="UP000000600">
    <property type="component" value="Unassembled WGS sequence"/>
</dbReference>
<accession>A0DGY5</accession>
<dbReference type="GeneID" id="5035484"/>
<dbReference type="AlphaFoldDB" id="A0DGY5"/>